<organism evidence="1 2">
    <name type="scientific">Antrihabitans stalactiti</name>
    <dbReference type="NCBI Taxonomy" id="2584121"/>
    <lineage>
        <taxon>Bacteria</taxon>
        <taxon>Bacillati</taxon>
        <taxon>Actinomycetota</taxon>
        <taxon>Actinomycetes</taxon>
        <taxon>Mycobacteriales</taxon>
        <taxon>Nocardiaceae</taxon>
        <taxon>Antrihabitans</taxon>
    </lineage>
</organism>
<gene>
    <name evidence="1" type="ORF">FGL95_19250</name>
</gene>
<dbReference type="Proteomes" id="UP000535543">
    <property type="component" value="Unassembled WGS sequence"/>
</dbReference>
<sequence>MYESVFELVDRFAAALPKSTALAEPVASIVQQLTRKVERVGRTLRRLEGNSIPDVREIFGRLSAELKATKAELLHWQVVLARLTGSGLPIDPNPVPKGVWVVTPPQDLEK</sequence>
<dbReference type="EMBL" id="VCQU01000007">
    <property type="protein sequence ID" value="NMN97177.1"/>
    <property type="molecule type" value="Genomic_DNA"/>
</dbReference>
<protein>
    <submittedName>
        <fullName evidence="1">Uncharacterized protein</fullName>
    </submittedName>
</protein>
<dbReference type="RefSeq" id="WP_169589872.1">
    <property type="nucleotide sequence ID" value="NZ_VCQU01000007.1"/>
</dbReference>
<accession>A0A848KN92</accession>
<name>A0A848KN92_9NOCA</name>
<proteinExistence type="predicted"/>
<dbReference type="AlphaFoldDB" id="A0A848KN92"/>
<comment type="caution">
    <text evidence="1">The sequence shown here is derived from an EMBL/GenBank/DDBJ whole genome shotgun (WGS) entry which is preliminary data.</text>
</comment>
<keyword evidence="2" id="KW-1185">Reference proteome</keyword>
<reference evidence="1 2" key="2">
    <citation type="submission" date="2020-06" db="EMBL/GenBank/DDBJ databases">
        <title>Antribacter stalactiti gen. nov., sp. nov., a new member of the family Nacardiaceae isolated from a cave.</title>
        <authorList>
            <person name="Kim I.S."/>
        </authorList>
    </citation>
    <scope>NUCLEOTIDE SEQUENCE [LARGE SCALE GENOMIC DNA]</scope>
    <source>
        <strain evidence="1 2">YC2-7</strain>
    </source>
</reference>
<evidence type="ECO:0000313" key="2">
    <source>
        <dbReference type="Proteomes" id="UP000535543"/>
    </source>
</evidence>
<reference evidence="1 2" key="1">
    <citation type="submission" date="2019-05" db="EMBL/GenBank/DDBJ databases">
        <authorList>
            <person name="Lee S.D."/>
        </authorList>
    </citation>
    <scope>NUCLEOTIDE SEQUENCE [LARGE SCALE GENOMIC DNA]</scope>
    <source>
        <strain evidence="1 2">YC2-7</strain>
    </source>
</reference>
<evidence type="ECO:0000313" key="1">
    <source>
        <dbReference type="EMBL" id="NMN97177.1"/>
    </source>
</evidence>